<feature type="region of interest" description="Disordered" evidence="1">
    <location>
        <begin position="1"/>
        <end position="20"/>
    </location>
</feature>
<feature type="compositionally biased region" description="Basic residues" evidence="1">
    <location>
        <begin position="1"/>
        <end position="17"/>
    </location>
</feature>
<sequence>MARCKKNSNKKPKKTPKVKSEKTIINSLLEMEREKPMNENTKDGRVEANIKNKRILKEDDENQLLELIRDDISAGESITPKQIGKLAKSLFSHLEKSLSIQVGFIDL</sequence>
<keyword evidence="3" id="KW-1185">Reference proteome</keyword>
<protein>
    <submittedName>
        <fullName evidence="2">Uncharacterized protein</fullName>
    </submittedName>
</protein>
<dbReference type="Proteomes" id="UP001149090">
    <property type="component" value="Unassembled WGS sequence"/>
</dbReference>
<name>A0A9Q0RA33_ANAIG</name>
<reference evidence="2" key="1">
    <citation type="submission" date="2022-10" db="EMBL/GenBank/DDBJ databases">
        <title>Novel sulphate-reducing endosymbionts in the free-living metamonad Anaeramoeba.</title>
        <authorList>
            <person name="Jerlstrom-Hultqvist J."/>
            <person name="Cepicka I."/>
            <person name="Gallot-Lavallee L."/>
            <person name="Salas-Leiva D."/>
            <person name="Curtis B.A."/>
            <person name="Zahonova K."/>
            <person name="Pipaliya S."/>
            <person name="Dacks J."/>
            <person name="Roger A.J."/>
        </authorList>
    </citation>
    <scope>NUCLEOTIDE SEQUENCE</scope>
    <source>
        <strain evidence="2">BMAN</strain>
    </source>
</reference>
<dbReference type="AlphaFoldDB" id="A0A9Q0RA33"/>
<dbReference type="EMBL" id="JAPDFW010000089">
    <property type="protein sequence ID" value="KAJ5071309.1"/>
    <property type="molecule type" value="Genomic_DNA"/>
</dbReference>
<organism evidence="2 3">
    <name type="scientific">Anaeramoeba ignava</name>
    <name type="common">Anaerobic marine amoeba</name>
    <dbReference type="NCBI Taxonomy" id="1746090"/>
    <lineage>
        <taxon>Eukaryota</taxon>
        <taxon>Metamonada</taxon>
        <taxon>Anaeramoebidae</taxon>
        <taxon>Anaeramoeba</taxon>
    </lineage>
</organism>
<comment type="caution">
    <text evidence="2">The sequence shown here is derived from an EMBL/GenBank/DDBJ whole genome shotgun (WGS) entry which is preliminary data.</text>
</comment>
<accession>A0A9Q0RA33</accession>
<evidence type="ECO:0000256" key="1">
    <source>
        <dbReference type="SAM" id="MobiDB-lite"/>
    </source>
</evidence>
<gene>
    <name evidence="2" type="ORF">M0811_10371</name>
</gene>
<proteinExistence type="predicted"/>
<evidence type="ECO:0000313" key="3">
    <source>
        <dbReference type="Proteomes" id="UP001149090"/>
    </source>
</evidence>
<evidence type="ECO:0000313" key="2">
    <source>
        <dbReference type="EMBL" id="KAJ5071309.1"/>
    </source>
</evidence>